<dbReference type="AlphaFoldDB" id="A0AAE3AMQ4"/>
<accession>A0AAE3AMQ4</accession>
<comment type="caution">
    <text evidence="1">The sequence shown here is derived from an EMBL/GenBank/DDBJ whole genome shotgun (WGS) entry which is preliminary data.</text>
</comment>
<dbReference type="Pfam" id="PF14907">
    <property type="entry name" value="NTP_transf_5"/>
    <property type="match status" value="1"/>
</dbReference>
<gene>
    <name evidence="1" type="ORF">LKD31_10405</name>
</gene>
<keyword evidence="2" id="KW-1185">Reference proteome</keyword>
<name>A0AAE3AMQ4_9FIRM</name>
<evidence type="ECO:0000313" key="2">
    <source>
        <dbReference type="Proteomes" id="UP001199424"/>
    </source>
</evidence>
<reference evidence="1" key="1">
    <citation type="submission" date="2021-10" db="EMBL/GenBank/DDBJ databases">
        <title>Anaerobic single-cell dispensing facilitates the cultivation of human gut bacteria.</title>
        <authorList>
            <person name="Afrizal A."/>
        </authorList>
    </citation>
    <scope>NUCLEOTIDE SEQUENCE</scope>
    <source>
        <strain evidence="1">CLA-AA-H250</strain>
    </source>
</reference>
<dbReference type="EMBL" id="JAJEQC010000010">
    <property type="protein sequence ID" value="MCC2137423.1"/>
    <property type="molecule type" value="Genomic_DNA"/>
</dbReference>
<dbReference type="RefSeq" id="WP_308449653.1">
    <property type="nucleotide sequence ID" value="NZ_JAJEQC010000010.1"/>
</dbReference>
<dbReference type="Proteomes" id="UP001199424">
    <property type="component" value="Unassembled WGS sequence"/>
</dbReference>
<protein>
    <submittedName>
        <fullName evidence="1">Nucleotidyltransferase family protein</fullName>
    </submittedName>
</protein>
<sequence>MKQADSLLLNALKAAIHNEKAALGVLPQETQTELLRQAVRHGVLPLVLDACGKALKAARQMAFCQTAEQILKTQVFLQLYSKLREMKLHPLVLKGPVCAALYPKPELRLFSDVDLLAVSGEFDRTRNALLRLGCRTAGESVDPLEQTFYLPGSPLVLELHGAAFPENDAYGHMKAFFAHERLRTETVSVQGEEIYTLGANETFLYLLCHSLKHFLHGGCGIRAVCDLLLFAEKHEKELDKLYLRRCCEKLSALEFLTALFEIGEKYLGFEKTESLALLRVHPAPDETALLEDILAGGVHGAAEKSRLHSANMTLHAAAVQNTGKRERFSVLRAAFPSAKALHCAPHSLPAAWGRRLIRYGKENIQNRTSLRKSVEIGKRRVALLKTYHLIK</sequence>
<evidence type="ECO:0000313" key="1">
    <source>
        <dbReference type="EMBL" id="MCC2137423.1"/>
    </source>
</evidence>
<proteinExistence type="predicted"/>
<organism evidence="1 2">
    <name type="scientific">Hominenteromicrobium mulieris</name>
    <dbReference type="NCBI Taxonomy" id="2885357"/>
    <lineage>
        <taxon>Bacteria</taxon>
        <taxon>Bacillati</taxon>
        <taxon>Bacillota</taxon>
        <taxon>Clostridia</taxon>
        <taxon>Eubacteriales</taxon>
        <taxon>Oscillospiraceae</taxon>
        <taxon>Hominenteromicrobium</taxon>
    </lineage>
</organism>
<dbReference type="InterPro" id="IPR039498">
    <property type="entry name" value="NTP_transf_5"/>
</dbReference>